<evidence type="ECO:0000313" key="3">
    <source>
        <dbReference type="Proteomes" id="UP001283361"/>
    </source>
</evidence>
<dbReference type="Proteomes" id="UP001283361">
    <property type="component" value="Unassembled WGS sequence"/>
</dbReference>
<feature type="compositionally biased region" description="Low complexity" evidence="1">
    <location>
        <begin position="298"/>
        <end position="309"/>
    </location>
</feature>
<keyword evidence="3" id="KW-1185">Reference proteome</keyword>
<organism evidence="2 3">
    <name type="scientific">Elysia crispata</name>
    <name type="common">lettuce slug</name>
    <dbReference type="NCBI Taxonomy" id="231223"/>
    <lineage>
        <taxon>Eukaryota</taxon>
        <taxon>Metazoa</taxon>
        <taxon>Spiralia</taxon>
        <taxon>Lophotrochozoa</taxon>
        <taxon>Mollusca</taxon>
        <taxon>Gastropoda</taxon>
        <taxon>Heterobranchia</taxon>
        <taxon>Euthyneura</taxon>
        <taxon>Panpulmonata</taxon>
        <taxon>Sacoglossa</taxon>
        <taxon>Placobranchoidea</taxon>
        <taxon>Plakobranchidae</taxon>
        <taxon>Elysia</taxon>
    </lineage>
</organism>
<feature type="compositionally biased region" description="Polar residues" evidence="1">
    <location>
        <begin position="349"/>
        <end position="369"/>
    </location>
</feature>
<dbReference type="InterPro" id="IPR028082">
    <property type="entry name" value="Peripla_BP_I"/>
</dbReference>
<dbReference type="Gene3D" id="3.40.50.2300">
    <property type="match status" value="1"/>
</dbReference>
<comment type="caution">
    <text evidence="2">The sequence shown here is derived from an EMBL/GenBank/DDBJ whole genome shotgun (WGS) entry which is preliminary data.</text>
</comment>
<name>A0AAE1AXU6_9GAST</name>
<evidence type="ECO:0000256" key="1">
    <source>
        <dbReference type="SAM" id="MobiDB-lite"/>
    </source>
</evidence>
<protein>
    <submittedName>
        <fullName evidence="2">Uncharacterized protein</fullName>
    </submittedName>
</protein>
<feature type="compositionally biased region" description="Basic and acidic residues" evidence="1">
    <location>
        <begin position="317"/>
        <end position="327"/>
    </location>
</feature>
<dbReference type="SUPFAM" id="SSF53822">
    <property type="entry name" value="Periplasmic binding protein-like I"/>
    <property type="match status" value="1"/>
</dbReference>
<evidence type="ECO:0000313" key="2">
    <source>
        <dbReference type="EMBL" id="KAK3794862.1"/>
    </source>
</evidence>
<proteinExistence type="predicted"/>
<accession>A0AAE1AXU6</accession>
<feature type="region of interest" description="Disordered" evidence="1">
    <location>
        <begin position="232"/>
        <end position="273"/>
    </location>
</feature>
<reference evidence="2" key="1">
    <citation type="journal article" date="2023" name="G3 (Bethesda)">
        <title>A reference genome for the long-term kleptoplast-retaining sea slug Elysia crispata morphotype clarki.</title>
        <authorList>
            <person name="Eastman K.E."/>
            <person name="Pendleton A.L."/>
            <person name="Shaikh M.A."/>
            <person name="Suttiyut T."/>
            <person name="Ogas R."/>
            <person name="Tomko P."/>
            <person name="Gavelis G."/>
            <person name="Widhalm J.R."/>
            <person name="Wisecaver J.H."/>
        </authorList>
    </citation>
    <scope>NUCLEOTIDE SEQUENCE</scope>
    <source>
        <strain evidence="2">ECLA1</strain>
    </source>
</reference>
<feature type="region of interest" description="Disordered" evidence="1">
    <location>
        <begin position="298"/>
        <end position="327"/>
    </location>
</feature>
<feature type="compositionally biased region" description="Polar residues" evidence="1">
    <location>
        <begin position="259"/>
        <end position="272"/>
    </location>
</feature>
<sequence length="482" mass="54886">MVLTISGEPFSKAEKEFAGVMKEPRTKIKTDTSERHHLNRLKSYSIMRMKKENFELDLYDFKPHIKRNRNKDIHNKPKNISGLVLPSELLVKPNLNPGPLKIPETQNSPKYFETNNAPHHNKSVTFDSYSELLTREEKIIAEERNIFRKKTKPIRRQEARANVNPLTTMLKHPNSEISKATLSPSFHSQFFDFSKIHRSIHSSRNRHVYVNDSHNPKRVNELTKKLVLKKRSKRNVSMAPTLQNNFSSPTTSSPDVDSNKGTLSYSPESATPDSDMARILYHNSSDLYSYLHITNNSSSNTIKSNISDSQKSIRSNKSTERIHDPNISDRVNTRLNEIGELTGYEDRLGSSNNDQPTQHTTSQDYFSNRDATTATYTSRLIAQRPGRFSSPLDTFEDILPRRTLHIGGFFELSGPYPGNGQSDLDAALLAIDHVNDQFIIPGYRLELLFNDSKAVKDTLPVLEMESQLEIDGCVQTDDTLID</sequence>
<feature type="region of interest" description="Disordered" evidence="1">
    <location>
        <begin position="344"/>
        <end position="369"/>
    </location>
</feature>
<feature type="compositionally biased region" description="Low complexity" evidence="1">
    <location>
        <begin position="247"/>
        <end position="256"/>
    </location>
</feature>
<dbReference type="EMBL" id="JAWDGP010001087">
    <property type="protein sequence ID" value="KAK3794862.1"/>
    <property type="molecule type" value="Genomic_DNA"/>
</dbReference>
<gene>
    <name evidence="2" type="ORF">RRG08_001013</name>
</gene>
<dbReference type="AlphaFoldDB" id="A0AAE1AXU6"/>